<reference evidence="3" key="1">
    <citation type="submission" date="2020-09" db="EMBL/GenBank/DDBJ databases">
        <title>A novel bacterium of genus Mangrovicoccus, isolated from South China Sea.</title>
        <authorList>
            <person name="Huang H."/>
            <person name="Mo K."/>
            <person name="Hu Y."/>
        </authorList>
    </citation>
    <scope>NUCLEOTIDE SEQUENCE</scope>
    <source>
        <strain evidence="3">HB182678</strain>
    </source>
</reference>
<name>A0A8J6YYG0_9RHOB</name>
<evidence type="ECO:0000259" key="2">
    <source>
        <dbReference type="Pfam" id="PF01636"/>
    </source>
</evidence>
<dbReference type="SUPFAM" id="SSF56112">
    <property type="entry name" value="Protein kinase-like (PK-like)"/>
    <property type="match status" value="1"/>
</dbReference>
<gene>
    <name evidence="3" type="ORF">ICN82_18085</name>
</gene>
<dbReference type="InterPro" id="IPR011009">
    <property type="entry name" value="Kinase-like_dom_sf"/>
</dbReference>
<dbReference type="RefSeq" id="WP_193185689.1">
    <property type="nucleotide sequence ID" value="NZ_JACVXA010000073.1"/>
</dbReference>
<dbReference type="EMBL" id="JACVXA010000073">
    <property type="protein sequence ID" value="MBE3640117.1"/>
    <property type="molecule type" value="Genomic_DNA"/>
</dbReference>
<comment type="caution">
    <text evidence="3">The sequence shown here is derived from an EMBL/GenBank/DDBJ whole genome shotgun (WGS) entry which is preliminary data.</text>
</comment>
<dbReference type="Gene3D" id="3.90.1200.10">
    <property type="match status" value="1"/>
</dbReference>
<protein>
    <submittedName>
        <fullName evidence="3">Phosphotransferase</fullName>
    </submittedName>
</protein>
<keyword evidence="4" id="KW-1185">Reference proteome</keyword>
<dbReference type="InterPro" id="IPR050249">
    <property type="entry name" value="Pseudomonas-type_ThrB"/>
</dbReference>
<dbReference type="InterPro" id="IPR002575">
    <property type="entry name" value="Aminoglycoside_PTrfase"/>
</dbReference>
<dbReference type="PANTHER" id="PTHR21064:SF6">
    <property type="entry name" value="AMINOGLYCOSIDE PHOSPHOTRANSFERASE DOMAIN-CONTAINING PROTEIN"/>
    <property type="match status" value="1"/>
</dbReference>
<proteinExistence type="inferred from homology"/>
<evidence type="ECO:0000313" key="4">
    <source>
        <dbReference type="Proteomes" id="UP000609121"/>
    </source>
</evidence>
<dbReference type="GO" id="GO:0019202">
    <property type="term" value="F:amino acid kinase activity"/>
    <property type="evidence" value="ECO:0007669"/>
    <property type="project" value="TreeGrafter"/>
</dbReference>
<evidence type="ECO:0000313" key="3">
    <source>
        <dbReference type="EMBL" id="MBE3640117.1"/>
    </source>
</evidence>
<dbReference type="Proteomes" id="UP000609121">
    <property type="component" value="Unassembled WGS sequence"/>
</dbReference>
<sequence length="322" mass="33024">MTDEPGRLAAEAVAAWGGVVAPPVLIQDRENAVFRARLTAGPEVALRLHRAGYNDGPGIAAELGLCEALAASGFSCPRPLRTRAGGLVHRLGSGRLASMVGWIAGRPLSDVPAAELPAPLRWQAVGRLLAEFHRGADRLPPLPPGRPGWGAAALTGAGIWGDPLEDPALGPQDRAVLAGARAAAGPLLASLEAGDLGLIHGDPLPDNMMLAAQGLVLIDFDDCGPGVRVYDLAVALVGLAGRPEYDPAAAALCDGYRAAGGPASAAALAALPVFVMLRAQASAAWSRSRCAPGDPRRAAYRDRALRLSRALLSSPLPGAPRP</sequence>
<dbReference type="AlphaFoldDB" id="A0A8J6YYG0"/>
<dbReference type="Pfam" id="PF01636">
    <property type="entry name" value="APH"/>
    <property type="match status" value="1"/>
</dbReference>
<evidence type="ECO:0000256" key="1">
    <source>
        <dbReference type="ARBA" id="ARBA00038240"/>
    </source>
</evidence>
<dbReference type="PANTHER" id="PTHR21064">
    <property type="entry name" value="AMINOGLYCOSIDE PHOSPHOTRANSFERASE DOMAIN-CONTAINING PROTEIN-RELATED"/>
    <property type="match status" value="1"/>
</dbReference>
<comment type="similarity">
    <text evidence="1">Belongs to the pseudomonas-type ThrB family.</text>
</comment>
<accession>A0A8J6YYG0</accession>
<organism evidence="3 4">
    <name type="scientific">Mangrovicoccus algicola</name>
    <dbReference type="NCBI Taxonomy" id="2771008"/>
    <lineage>
        <taxon>Bacteria</taxon>
        <taxon>Pseudomonadati</taxon>
        <taxon>Pseudomonadota</taxon>
        <taxon>Alphaproteobacteria</taxon>
        <taxon>Rhodobacterales</taxon>
        <taxon>Paracoccaceae</taxon>
        <taxon>Mangrovicoccus</taxon>
    </lineage>
</organism>
<feature type="domain" description="Aminoglycoside phosphotransferase" evidence="2">
    <location>
        <begin position="28"/>
        <end position="266"/>
    </location>
</feature>